<organism evidence="3 4">
    <name type="scientific">Algicella marina</name>
    <dbReference type="NCBI Taxonomy" id="2683284"/>
    <lineage>
        <taxon>Bacteria</taxon>
        <taxon>Pseudomonadati</taxon>
        <taxon>Pseudomonadota</taxon>
        <taxon>Alphaproteobacteria</taxon>
        <taxon>Rhodobacterales</taxon>
        <taxon>Paracoccaceae</taxon>
        <taxon>Algicella</taxon>
    </lineage>
</organism>
<dbReference type="Gene3D" id="2.40.160.10">
    <property type="entry name" value="Porin"/>
    <property type="match status" value="1"/>
</dbReference>
<proteinExistence type="predicted"/>
<dbReference type="RefSeq" id="WP_161863161.1">
    <property type="nucleotide sequence ID" value="NZ_CP046620.1"/>
</dbReference>
<keyword evidence="1" id="KW-0732">Signal</keyword>
<dbReference type="EMBL" id="CP046620">
    <property type="protein sequence ID" value="QHQ36614.1"/>
    <property type="molecule type" value="Genomic_DNA"/>
</dbReference>
<name>A0A6P1T128_9RHOB</name>
<dbReference type="KEGG" id="amaq:GO499_16255"/>
<sequence>MKNVLFATTALVAFGGAAFADAHEGGPVSFSGSAELGITYTDADGAPNDGIDFVGDYGLDITLSGTSDAGISFGANVEIEHDASNAGTGEDIDDFNVFVSGSFGTLTLGDVDSGFDFVSIGIDTGGLADEADYYAWDSGLDGANDGIILRYDITYSGVTFAASVEQGTGVEDDVYAVGLGYAGSFGSADVGFAVAYTEQDEDEVIHIGASVGFSGLDIKGSYQLAEIGGVDTDTIEASVAYSTGAITVGANTHITTGDVEDESYGVFGEYDLGGGLSLVGAVSTSNISGDDVINAGMGFAMSF</sequence>
<dbReference type="InterPro" id="IPR023614">
    <property type="entry name" value="Porin_dom_sf"/>
</dbReference>
<keyword evidence="4" id="KW-1185">Reference proteome</keyword>
<gene>
    <name evidence="3" type="ORF">GO499_16255</name>
</gene>
<evidence type="ECO:0000259" key="2">
    <source>
        <dbReference type="Pfam" id="PF13609"/>
    </source>
</evidence>
<dbReference type="SUPFAM" id="SSF56935">
    <property type="entry name" value="Porins"/>
    <property type="match status" value="1"/>
</dbReference>
<dbReference type="GO" id="GO:0016020">
    <property type="term" value="C:membrane"/>
    <property type="evidence" value="ECO:0007669"/>
    <property type="project" value="InterPro"/>
</dbReference>
<evidence type="ECO:0000313" key="4">
    <source>
        <dbReference type="Proteomes" id="UP000464495"/>
    </source>
</evidence>
<protein>
    <submittedName>
        <fullName evidence="3">Porin</fullName>
    </submittedName>
</protein>
<evidence type="ECO:0000256" key="1">
    <source>
        <dbReference type="SAM" id="SignalP"/>
    </source>
</evidence>
<feature type="chain" id="PRO_5026943223" evidence="1">
    <location>
        <begin position="23"/>
        <end position="303"/>
    </location>
</feature>
<dbReference type="GO" id="GO:0015288">
    <property type="term" value="F:porin activity"/>
    <property type="evidence" value="ECO:0007669"/>
    <property type="project" value="InterPro"/>
</dbReference>
<dbReference type="Pfam" id="PF13609">
    <property type="entry name" value="Porin_4"/>
    <property type="match status" value="1"/>
</dbReference>
<evidence type="ECO:0000313" key="3">
    <source>
        <dbReference type="EMBL" id="QHQ36614.1"/>
    </source>
</evidence>
<dbReference type="AlphaFoldDB" id="A0A6P1T128"/>
<feature type="domain" description="Porin" evidence="2">
    <location>
        <begin position="7"/>
        <end position="286"/>
    </location>
</feature>
<dbReference type="InterPro" id="IPR033900">
    <property type="entry name" value="Gram_neg_porin_domain"/>
</dbReference>
<feature type="signal peptide" evidence="1">
    <location>
        <begin position="1"/>
        <end position="22"/>
    </location>
</feature>
<dbReference type="Proteomes" id="UP000464495">
    <property type="component" value="Chromosome"/>
</dbReference>
<accession>A0A6P1T128</accession>
<reference evidence="3 4" key="1">
    <citation type="submission" date="2019-12" db="EMBL/GenBank/DDBJ databases">
        <title>Complete genome sequence of Algicella marina strain 9Alg 56(T) isolated from the red alga Tichocarpus crinitus.</title>
        <authorList>
            <person name="Kim S.-G."/>
            <person name="Nedashkovskaya O.I."/>
        </authorList>
    </citation>
    <scope>NUCLEOTIDE SEQUENCE [LARGE SCALE GENOMIC DNA]</scope>
    <source>
        <strain evidence="3 4">9Alg 56</strain>
    </source>
</reference>